<proteinExistence type="predicted"/>
<reference evidence="2 3" key="1">
    <citation type="journal article" date="2023" name="Hortic Res">
        <title>The complete reference genome for grapevine (Vitis vinifera L.) genetics and breeding.</title>
        <authorList>
            <person name="Shi X."/>
            <person name="Cao S."/>
            <person name="Wang X."/>
            <person name="Huang S."/>
            <person name="Wang Y."/>
            <person name="Liu Z."/>
            <person name="Liu W."/>
            <person name="Leng X."/>
            <person name="Peng Y."/>
            <person name="Wang N."/>
            <person name="Wang Y."/>
            <person name="Ma Z."/>
            <person name="Xu X."/>
            <person name="Zhang F."/>
            <person name="Xue H."/>
            <person name="Zhong H."/>
            <person name="Wang Y."/>
            <person name="Zhang K."/>
            <person name="Velt A."/>
            <person name="Avia K."/>
            <person name="Holtgrawe D."/>
            <person name="Grimplet J."/>
            <person name="Matus J.T."/>
            <person name="Ware D."/>
            <person name="Wu X."/>
            <person name="Wang H."/>
            <person name="Liu C."/>
            <person name="Fang Y."/>
            <person name="Rustenholz C."/>
            <person name="Cheng Z."/>
            <person name="Xiao H."/>
            <person name="Zhou Y."/>
        </authorList>
    </citation>
    <scope>NUCLEOTIDE SEQUENCE [LARGE SCALE GENOMIC DNA]</scope>
    <source>
        <strain evidence="3">cv. Pinot noir / PN40024</strain>
        <tissue evidence="2">Leaf</tissue>
    </source>
</reference>
<gene>
    <name evidence="2" type="ORF">VitviT2T_014115</name>
</gene>
<dbReference type="Proteomes" id="UP001227230">
    <property type="component" value="Chromosome 9"/>
</dbReference>
<accession>A0ABY9CJR4</accession>
<name>A0ABY9CJR4_VITVI</name>
<evidence type="ECO:0000313" key="2">
    <source>
        <dbReference type="EMBL" id="WJZ95339.1"/>
    </source>
</evidence>
<organism evidence="2 3">
    <name type="scientific">Vitis vinifera</name>
    <name type="common">Grape</name>
    <dbReference type="NCBI Taxonomy" id="29760"/>
    <lineage>
        <taxon>Eukaryota</taxon>
        <taxon>Viridiplantae</taxon>
        <taxon>Streptophyta</taxon>
        <taxon>Embryophyta</taxon>
        <taxon>Tracheophyta</taxon>
        <taxon>Spermatophyta</taxon>
        <taxon>Magnoliopsida</taxon>
        <taxon>eudicotyledons</taxon>
        <taxon>Gunneridae</taxon>
        <taxon>Pentapetalae</taxon>
        <taxon>rosids</taxon>
        <taxon>Vitales</taxon>
        <taxon>Vitaceae</taxon>
        <taxon>Viteae</taxon>
        <taxon>Vitis</taxon>
    </lineage>
</organism>
<feature type="region of interest" description="Disordered" evidence="1">
    <location>
        <begin position="1"/>
        <end position="29"/>
    </location>
</feature>
<dbReference type="EMBL" id="CP126656">
    <property type="protein sequence ID" value="WJZ95339.1"/>
    <property type="molecule type" value="Genomic_DNA"/>
</dbReference>
<keyword evidence="3" id="KW-1185">Reference proteome</keyword>
<protein>
    <submittedName>
        <fullName evidence="2">Uncharacterized protein</fullName>
    </submittedName>
</protein>
<evidence type="ECO:0000313" key="3">
    <source>
        <dbReference type="Proteomes" id="UP001227230"/>
    </source>
</evidence>
<evidence type="ECO:0000256" key="1">
    <source>
        <dbReference type="SAM" id="MobiDB-lite"/>
    </source>
</evidence>
<sequence length="231" mass="26043">MKKKRLQPLQQLVPAVPVPENPPNEASTAVENSLTAFEYDDATSSHTQRARKRPAWMQDYELVFHQGACHVLKVAAWSLSFKGLAANDELQSCTVNKWCIYGMAVHYATSRWFMYRKPLDSDSATVTADIEFWHFSPLDDSTSDKLVKAEVSSIAALMADVVTAALVLPSYLLRKGQTTTRYESFQIWPLKQLQKAPCVGRFQWDKDQISTICCAESPQFSHNQLVSINLP</sequence>